<organism evidence="1 2">
    <name type="scientific">Emticicia oligotrophica (strain DSM 17448 / CIP 109782 / MTCC 6937 / GPTSA100-15)</name>
    <dbReference type="NCBI Taxonomy" id="929562"/>
    <lineage>
        <taxon>Bacteria</taxon>
        <taxon>Pseudomonadati</taxon>
        <taxon>Bacteroidota</taxon>
        <taxon>Cytophagia</taxon>
        <taxon>Cytophagales</taxon>
        <taxon>Leadbetterellaceae</taxon>
        <taxon>Emticicia</taxon>
    </lineage>
</organism>
<dbReference type="Proteomes" id="UP000002875">
    <property type="component" value="Chromosome"/>
</dbReference>
<reference evidence="1 2" key="1">
    <citation type="submission" date="2011-07" db="EMBL/GenBank/DDBJ databases">
        <title>The complete genome of chromosome of Emticicia oligotrophica DSM 17448.</title>
        <authorList>
            <consortium name="US DOE Joint Genome Institute (JGI-PGF)"/>
            <person name="Lucas S."/>
            <person name="Han J."/>
            <person name="Lapidus A."/>
            <person name="Bruce D."/>
            <person name="Goodwin L."/>
            <person name="Pitluck S."/>
            <person name="Peters L."/>
            <person name="Kyrpides N."/>
            <person name="Mavromatis K."/>
            <person name="Ivanova N."/>
            <person name="Ovchinnikova G."/>
            <person name="Teshima H."/>
            <person name="Detter J.C."/>
            <person name="Tapia R."/>
            <person name="Han C."/>
            <person name="Land M."/>
            <person name="Hauser L."/>
            <person name="Markowitz V."/>
            <person name="Cheng J.-F."/>
            <person name="Hugenholtz P."/>
            <person name="Woyke T."/>
            <person name="Wu D."/>
            <person name="Tindall B."/>
            <person name="Pomrenke H."/>
            <person name="Brambilla E."/>
            <person name="Klenk H.-P."/>
            <person name="Eisen J.A."/>
        </authorList>
    </citation>
    <scope>NUCLEOTIDE SEQUENCE [LARGE SCALE GENOMIC DNA]</scope>
    <source>
        <strain evidence="1 2">DSM 17448</strain>
    </source>
</reference>
<dbReference type="InterPro" id="IPR005019">
    <property type="entry name" value="Adenine_glyco"/>
</dbReference>
<dbReference type="SUPFAM" id="SSF48150">
    <property type="entry name" value="DNA-glycosylase"/>
    <property type="match status" value="1"/>
</dbReference>
<dbReference type="Gene3D" id="1.10.340.30">
    <property type="entry name" value="Hypothetical protein, domain 2"/>
    <property type="match status" value="1"/>
</dbReference>
<accession>A0ABN4AJF4</accession>
<evidence type="ECO:0000313" key="2">
    <source>
        <dbReference type="Proteomes" id="UP000002875"/>
    </source>
</evidence>
<gene>
    <name evidence="1" type="ordered locus">Emtol_1128</name>
</gene>
<dbReference type="InterPro" id="IPR011257">
    <property type="entry name" value="DNA_glycosylase"/>
</dbReference>
<keyword evidence="2" id="KW-1185">Reference proteome</keyword>
<dbReference type="PANTHER" id="PTHR30037">
    <property type="entry name" value="DNA-3-METHYLADENINE GLYCOSYLASE 1"/>
    <property type="match status" value="1"/>
</dbReference>
<proteinExistence type="predicted"/>
<dbReference type="EMBL" id="CP002961">
    <property type="protein sequence ID" value="AFK02277.1"/>
    <property type="molecule type" value="Genomic_DNA"/>
</dbReference>
<evidence type="ECO:0000313" key="1">
    <source>
        <dbReference type="EMBL" id="AFK02277.1"/>
    </source>
</evidence>
<dbReference type="Pfam" id="PF03352">
    <property type="entry name" value="Adenine_glyco"/>
    <property type="match status" value="1"/>
</dbReference>
<dbReference type="InterPro" id="IPR052891">
    <property type="entry name" value="DNA-3mA_glycosylase"/>
</dbReference>
<sequence>MELIFSKLTFLTSIWYPYLAPKGRFLFQKLRWFILYFIKTSSTKMSYCTAIKTMSDERKALHKAYHDQQYGFPIHDDNELFCRLIFEINQAGLSWETILRKEQSFREAYHNFDIQRVANYTDDDRERLLADAGIIRNRLKINAAIENAKTILILQKEHGSFGNWLASHHPKTKTEWIKLFKKTFRFTGGEIVNEFLMSIGYLPHAHDENCEVYAKILASNPMWLKG</sequence>
<protein>
    <submittedName>
        <fullName evidence="1">Methyladenine glycosylase</fullName>
    </submittedName>
</protein>
<name>A0ABN4AJF4_EMTOG</name>
<dbReference type="PANTHER" id="PTHR30037:SF4">
    <property type="entry name" value="DNA-3-METHYLADENINE GLYCOSYLASE I"/>
    <property type="match status" value="1"/>
</dbReference>